<name>A0A9N7Z3I6_PLEPL</name>
<protein>
    <submittedName>
        <fullName evidence="1">Uncharacterized protein</fullName>
    </submittedName>
</protein>
<accession>A0A9N7Z3I6</accession>
<evidence type="ECO:0000313" key="2">
    <source>
        <dbReference type="Proteomes" id="UP001153269"/>
    </source>
</evidence>
<proteinExistence type="predicted"/>
<dbReference type="AlphaFoldDB" id="A0A9N7Z3I6"/>
<sequence>MCPGEDGAYAKIQSVASCKVGVGSLLHKGFHTSCGMGTETPQESEHGNWHRKPSQPTLCKPQDCIVKQHRGLESGVVAARNRRMCGNSGNQVEKTGVHLVK</sequence>
<dbReference type="Proteomes" id="UP001153269">
    <property type="component" value="Unassembled WGS sequence"/>
</dbReference>
<evidence type="ECO:0000313" key="1">
    <source>
        <dbReference type="EMBL" id="CAB1449970.1"/>
    </source>
</evidence>
<keyword evidence="2" id="KW-1185">Reference proteome</keyword>
<comment type="caution">
    <text evidence="1">The sequence shown here is derived from an EMBL/GenBank/DDBJ whole genome shotgun (WGS) entry which is preliminary data.</text>
</comment>
<dbReference type="EMBL" id="CADEAL010004035">
    <property type="protein sequence ID" value="CAB1449970.1"/>
    <property type="molecule type" value="Genomic_DNA"/>
</dbReference>
<gene>
    <name evidence="1" type="ORF">PLEPLA_LOCUS37656</name>
</gene>
<organism evidence="1 2">
    <name type="scientific">Pleuronectes platessa</name>
    <name type="common">European plaice</name>
    <dbReference type="NCBI Taxonomy" id="8262"/>
    <lineage>
        <taxon>Eukaryota</taxon>
        <taxon>Metazoa</taxon>
        <taxon>Chordata</taxon>
        <taxon>Craniata</taxon>
        <taxon>Vertebrata</taxon>
        <taxon>Euteleostomi</taxon>
        <taxon>Actinopterygii</taxon>
        <taxon>Neopterygii</taxon>
        <taxon>Teleostei</taxon>
        <taxon>Neoteleostei</taxon>
        <taxon>Acanthomorphata</taxon>
        <taxon>Carangaria</taxon>
        <taxon>Pleuronectiformes</taxon>
        <taxon>Pleuronectoidei</taxon>
        <taxon>Pleuronectidae</taxon>
        <taxon>Pleuronectes</taxon>
    </lineage>
</organism>
<reference evidence="1" key="1">
    <citation type="submission" date="2020-03" db="EMBL/GenBank/DDBJ databases">
        <authorList>
            <person name="Weist P."/>
        </authorList>
    </citation>
    <scope>NUCLEOTIDE SEQUENCE</scope>
</reference>